<gene>
    <name evidence="2" type="ORF">BDV95DRAFT_491640</name>
</gene>
<dbReference type="OrthoDB" id="2157530at2759"/>
<dbReference type="PANTHER" id="PTHR24148">
    <property type="entry name" value="ANKYRIN REPEAT DOMAIN-CONTAINING PROTEIN 39 HOMOLOG-RELATED"/>
    <property type="match status" value="1"/>
</dbReference>
<dbReference type="EMBL" id="JAADJZ010000009">
    <property type="protein sequence ID" value="KAF2872313.1"/>
    <property type="molecule type" value="Genomic_DNA"/>
</dbReference>
<evidence type="ECO:0000313" key="3">
    <source>
        <dbReference type="Proteomes" id="UP000481861"/>
    </source>
</evidence>
<dbReference type="PANTHER" id="PTHR24148:SF80">
    <property type="entry name" value="HETEROKARYON INCOMPATIBILITY DOMAIN-CONTAINING PROTEIN"/>
    <property type="match status" value="1"/>
</dbReference>
<name>A0A7C8IBS7_9PLEO</name>
<feature type="domain" description="Heterokaryon incompatibility" evidence="1">
    <location>
        <begin position="56"/>
        <end position="207"/>
    </location>
</feature>
<proteinExistence type="predicted"/>
<comment type="caution">
    <text evidence="2">The sequence shown here is derived from an EMBL/GenBank/DDBJ whole genome shotgun (WGS) entry which is preliminary data.</text>
</comment>
<dbReference type="InterPro" id="IPR010730">
    <property type="entry name" value="HET"/>
</dbReference>
<dbReference type="Pfam" id="PF06985">
    <property type="entry name" value="HET"/>
    <property type="match status" value="1"/>
</dbReference>
<dbReference type="InterPro" id="IPR052895">
    <property type="entry name" value="HetReg/Transcr_Mod"/>
</dbReference>
<sequence>MQIDGSPYSYRPLDSVSAIRILALHPAQDFLEPLEADLLHADREQMLLLQGYPKRYDAVSYCWGEATFSQQISCQGYPIRITYRVDTMLRHLRKKARERVLWIDAICLDQLNAEEKAVQVALMGDIYRQARTVHVWLGDASDEHCIPDIFALFRAMAVRKDRLAFQKASLDAGTHATKVDMSTLIADHALSSFLARPWFQRRWVLQEVVLGNNVKVRCGRFKIPWSWLAEGTSALVSGSDSNRVLEQHGDAIFHVLALHERKDHLLDLLGKFHAAQCSDPRDRLYALF</sequence>
<dbReference type="AlphaFoldDB" id="A0A7C8IBS7"/>
<dbReference type="Proteomes" id="UP000481861">
    <property type="component" value="Unassembled WGS sequence"/>
</dbReference>
<evidence type="ECO:0000313" key="2">
    <source>
        <dbReference type="EMBL" id="KAF2872313.1"/>
    </source>
</evidence>
<reference evidence="2 3" key="1">
    <citation type="submission" date="2020-01" db="EMBL/GenBank/DDBJ databases">
        <authorList>
            <consortium name="DOE Joint Genome Institute"/>
            <person name="Haridas S."/>
            <person name="Albert R."/>
            <person name="Binder M."/>
            <person name="Bloem J."/>
            <person name="Labutti K."/>
            <person name="Salamov A."/>
            <person name="Andreopoulos B."/>
            <person name="Baker S.E."/>
            <person name="Barry K."/>
            <person name="Bills G."/>
            <person name="Bluhm B.H."/>
            <person name="Cannon C."/>
            <person name="Castanera R."/>
            <person name="Culley D.E."/>
            <person name="Daum C."/>
            <person name="Ezra D."/>
            <person name="Gonzalez J.B."/>
            <person name="Henrissat B."/>
            <person name="Kuo A."/>
            <person name="Liang C."/>
            <person name="Lipzen A."/>
            <person name="Lutzoni F."/>
            <person name="Magnuson J."/>
            <person name="Mondo S."/>
            <person name="Nolan M."/>
            <person name="Ohm R."/>
            <person name="Pangilinan J."/>
            <person name="Park H.-J.H."/>
            <person name="Ramirez L."/>
            <person name="Alfaro M."/>
            <person name="Sun H."/>
            <person name="Tritt A."/>
            <person name="Yoshinaga Y."/>
            <person name="Zwiers L.-H.L."/>
            <person name="Turgeon B.G."/>
            <person name="Goodwin S.B."/>
            <person name="Spatafora J.W."/>
            <person name="Crous P.W."/>
            <person name="Grigoriev I.V."/>
        </authorList>
    </citation>
    <scope>NUCLEOTIDE SEQUENCE [LARGE SCALE GENOMIC DNA]</scope>
    <source>
        <strain evidence="2 3">CBS 611.86</strain>
    </source>
</reference>
<accession>A0A7C8IBS7</accession>
<feature type="non-terminal residue" evidence="2">
    <location>
        <position position="288"/>
    </location>
</feature>
<protein>
    <submittedName>
        <fullName evidence="2">Heterokaryon incompatibility protein-domain-containing protein</fullName>
    </submittedName>
</protein>
<organism evidence="2 3">
    <name type="scientific">Massariosphaeria phaeospora</name>
    <dbReference type="NCBI Taxonomy" id="100035"/>
    <lineage>
        <taxon>Eukaryota</taxon>
        <taxon>Fungi</taxon>
        <taxon>Dikarya</taxon>
        <taxon>Ascomycota</taxon>
        <taxon>Pezizomycotina</taxon>
        <taxon>Dothideomycetes</taxon>
        <taxon>Pleosporomycetidae</taxon>
        <taxon>Pleosporales</taxon>
        <taxon>Pleosporales incertae sedis</taxon>
        <taxon>Massariosphaeria</taxon>
    </lineage>
</organism>
<evidence type="ECO:0000259" key="1">
    <source>
        <dbReference type="Pfam" id="PF06985"/>
    </source>
</evidence>
<keyword evidence="3" id="KW-1185">Reference proteome</keyword>